<organism evidence="2 3">
    <name type="scientific">Synaphobranchus kaupii</name>
    <name type="common">Kaup's arrowtooth eel</name>
    <dbReference type="NCBI Taxonomy" id="118154"/>
    <lineage>
        <taxon>Eukaryota</taxon>
        <taxon>Metazoa</taxon>
        <taxon>Chordata</taxon>
        <taxon>Craniata</taxon>
        <taxon>Vertebrata</taxon>
        <taxon>Euteleostomi</taxon>
        <taxon>Actinopterygii</taxon>
        <taxon>Neopterygii</taxon>
        <taxon>Teleostei</taxon>
        <taxon>Anguilliformes</taxon>
        <taxon>Synaphobranchidae</taxon>
        <taxon>Synaphobranchus</taxon>
    </lineage>
</organism>
<dbReference type="Proteomes" id="UP001152622">
    <property type="component" value="Chromosome 9"/>
</dbReference>
<evidence type="ECO:0000313" key="2">
    <source>
        <dbReference type="EMBL" id="KAJ8349610.1"/>
    </source>
</evidence>
<protein>
    <submittedName>
        <fullName evidence="2">Uncharacterized protein</fullName>
    </submittedName>
</protein>
<name>A0A9Q1IRJ0_SYNKA</name>
<feature type="region of interest" description="Disordered" evidence="1">
    <location>
        <begin position="336"/>
        <end position="374"/>
    </location>
</feature>
<evidence type="ECO:0000256" key="1">
    <source>
        <dbReference type="SAM" id="MobiDB-lite"/>
    </source>
</evidence>
<dbReference type="InterPro" id="IPR012337">
    <property type="entry name" value="RNaseH-like_sf"/>
</dbReference>
<evidence type="ECO:0000313" key="3">
    <source>
        <dbReference type="Proteomes" id="UP001152622"/>
    </source>
</evidence>
<sequence length="443" mass="48409">MQAFEKLCRGEFSASPRVSTFLSTASRFQVSVRHVAGAAILPSDYASRNPPECDDMACQAGLLTALHLQLACHPTSNQLKKVVGRYFYALDMDKAICRVTNGCHPCSALRHTPHAISEQSTSDPPAAVGAAFATDIIKRALVRTDPAPAFKSLASDDLLHHHRITLELGRAKNLNKNPVAERAVQELEEELLKQEPRGGPVSSTVLAIATTCLNSRIRSRGLSAREMWTQRDQFTNSQIPVTDQDLICQQHGNRLKNHPFSEKSKAPSGKVIAAQPVAVGDLVYLYADRNKACSRDRYLVSSVEGIWCNLRKFVGFQLRNLAYRVKRSDCYKVPAARTNSGGVAAGNESCDDSDGEADPETLPTAPPPTLPAIPHEIATVPSQIVPARSYPTLTGQSHSPVAEQCEVPVDAPNRSIEEPSPLRRSARQRRPPQHLSDFDTDLS</sequence>
<dbReference type="Gene3D" id="3.30.420.10">
    <property type="entry name" value="Ribonuclease H-like superfamily/Ribonuclease H"/>
    <property type="match status" value="1"/>
</dbReference>
<gene>
    <name evidence="2" type="ORF">SKAU_G00247400</name>
</gene>
<dbReference type="AlphaFoldDB" id="A0A9Q1IRJ0"/>
<feature type="compositionally biased region" description="Acidic residues" evidence="1">
    <location>
        <begin position="349"/>
        <end position="359"/>
    </location>
</feature>
<comment type="caution">
    <text evidence="2">The sequence shown here is derived from an EMBL/GenBank/DDBJ whole genome shotgun (WGS) entry which is preliminary data.</text>
</comment>
<dbReference type="GO" id="GO:0003676">
    <property type="term" value="F:nucleic acid binding"/>
    <property type="evidence" value="ECO:0007669"/>
    <property type="project" value="InterPro"/>
</dbReference>
<reference evidence="2" key="1">
    <citation type="journal article" date="2023" name="Science">
        <title>Genome structures resolve the early diversification of teleost fishes.</title>
        <authorList>
            <person name="Parey E."/>
            <person name="Louis A."/>
            <person name="Montfort J."/>
            <person name="Bouchez O."/>
            <person name="Roques C."/>
            <person name="Iampietro C."/>
            <person name="Lluch J."/>
            <person name="Castinel A."/>
            <person name="Donnadieu C."/>
            <person name="Desvignes T."/>
            <person name="Floi Bucao C."/>
            <person name="Jouanno E."/>
            <person name="Wen M."/>
            <person name="Mejri S."/>
            <person name="Dirks R."/>
            <person name="Jansen H."/>
            <person name="Henkel C."/>
            <person name="Chen W.J."/>
            <person name="Zahm M."/>
            <person name="Cabau C."/>
            <person name="Klopp C."/>
            <person name="Thompson A.W."/>
            <person name="Robinson-Rechavi M."/>
            <person name="Braasch I."/>
            <person name="Lecointre G."/>
            <person name="Bobe J."/>
            <person name="Postlethwait J.H."/>
            <person name="Berthelot C."/>
            <person name="Roest Crollius H."/>
            <person name="Guiguen Y."/>
        </authorList>
    </citation>
    <scope>NUCLEOTIDE SEQUENCE</scope>
    <source>
        <strain evidence="2">WJC10195</strain>
    </source>
</reference>
<feature type="region of interest" description="Disordered" evidence="1">
    <location>
        <begin position="388"/>
        <end position="443"/>
    </location>
</feature>
<proteinExistence type="predicted"/>
<dbReference type="SUPFAM" id="SSF53098">
    <property type="entry name" value="Ribonuclease H-like"/>
    <property type="match status" value="1"/>
</dbReference>
<keyword evidence="3" id="KW-1185">Reference proteome</keyword>
<dbReference type="EMBL" id="JAINUF010000009">
    <property type="protein sequence ID" value="KAJ8349610.1"/>
    <property type="molecule type" value="Genomic_DNA"/>
</dbReference>
<accession>A0A9Q1IRJ0</accession>
<dbReference type="InterPro" id="IPR036397">
    <property type="entry name" value="RNaseH_sf"/>
</dbReference>
<dbReference type="OrthoDB" id="6084192at2759"/>